<keyword evidence="3 5" id="KW-0694">RNA-binding</keyword>
<evidence type="ECO:0000256" key="5">
    <source>
        <dbReference type="RuleBase" id="RU004374"/>
    </source>
</evidence>
<dbReference type="GO" id="GO:0016281">
    <property type="term" value="C:eukaryotic translation initiation factor 4F complex"/>
    <property type="evidence" value="ECO:0007669"/>
    <property type="project" value="TreeGrafter"/>
</dbReference>
<evidence type="ECO:0000256" key="2">
    <source>
        <dbReference type="ARBA" id="ARBA00022845"/>
    </source>
</evidence>
<evidence type="ECO:0000256" key="3">
    <source>
        <dbReference type="ARBA" id="ARBA00022884"/>
    </source>
</evidence>
<dbReference type="PANTHER" id="PTHR11960">
    <property type="entry name" value="EUKARYOTIC TRANSLATION INITIATION FACTOR 4E RELATED"/>
    <property type="match status" value="1"/>
</dbReference>
<dbReference type="Gene3D" id="3.30.760.10">
    <property type="entry name" value="RNA Cap, Translation Initiation Factor Eif4e"/>
    <property type="match status" value="1"/>
</dbReference>
<comment type="caution">
    <text evidence="6">The sequence shown here is derived from an EMBL/GenBank/DDBJ whole genome shotgun (WGS) entry which is preliminary data.</text>
</comment>
<keyword evidence="4 5" id="KW-0648">Protein biosynthesis</keyword>
<evidence type="ECO:0000313" key="6">
    <source>
        <dbReference type="EMBL" id="KAL0277817.1"/>
    </source>
</evidence>
<dbReference type="InterPro" id="IPR023398">
    <property type="entry name" value="TIF_eIF4e-like"/>
</dbReference>
<dbReference type="AlphaFoldDB" id="A0AAW2I6S6"/>
<evidence type="ECO:0008006" key="7">
    <source>
        <dbReference type="Google" id="ProtNLM"/>
    </source>
</evidence>
<reference evidence="6" key="1">
    <citation type="journal article" date="2024" name="Gigascience">
        <title>Chromosome-level genome of the poultry shaft louse Menopon gallinae provides insight into the host-switching and adaptive evolution of parasitic lice.</title>
        <authorList>
            <person name="Xu Y."/>
            <person name="Ma L."/>
            <person name="Liu S."/>
            <person name="Liang Y."/>
            <person name="Liu Q."/>
            <person name="He Z."/>
            <person name="Tian L."/>
            <person name="Duan Y."/>
            <person name="Cai W."/>
            <person name="Li H."/>
            <person name="Song F."/>
        </authorList>
    </citation>
    <scope>NUCLEOTIDE SEQUENCE</scope>
    <source>
        <strain evidence="6">Cailab_2023a</strain>
    </source>
</reference>
<dbReference type="SUPFAM" id="SSF55418">
    <property type="entry name" value="eIF4e-like"/>
    <property type="match status" value="1"/>
</dbReference>
<organism evidence="6">
    <name type="scientific">Menopon gallinae</name>
    <name type="common">poultry shaft louse</name>
    <dbReference type="NCBI Taxonomy" id="328185"/>
    <lineage>
        <taxon>Eukaryota</taxon>
        <taxon>Metazoa</taxon>
        <taxon>Ecdysozoa</taxon>
        <taxon>Arthropoda</taxon>
        <taxon>Hexapoda</taxon>
        <taxon>Insecta</taxon>
        <taxon>Pterygota</taxon>
        <taxon>Neoptera</taxon>
        <taxon>Paraneoptera</taxon>
        <taxon>Psocodea</taxon>
        <taxon>Troctomorpha</taxon>
        <taxon>Phthiraptera</taxon>
        <taxon>Amblycera</taxon>
        <taxon>Menoponidae</taxon>
        <taxon>Menopon</taxon>
    </lineage>
</organism>
<comment type="similarity">
    <text evidence="5">Belongs to the eukaryotic initiation factor 4E family.</text>
</comment>
<evidence type="ECO:0000256" key="1">
    <source>
        <dbReference type="ARBA" id="ARBA00022540"/>
    </source>
</evidence>
<dbReference type="GO" id="GO:0003743">
    <property type="term" value="F:translation initiation factor activity"/>
    <property type="evidence" value="ECO:0007669"/>
    <property type="project" value="UniProtKB-KW"/>
</dbReference>
<gene>
    <name evidence="6" type="ORF">PYX00_004969</name>
</gene>
<protein>
    <recommendedName>
        <fullName evidence="7">Eukaryotic translation initiation factor 4E</fullName>
    </recommendedName>
</protein>
<dbReference type="InterPro" id="IPR001040">
    <property type="entry name" value="TIF_eIF_4E"/>
</dbReference>
<dbReference type="PANTHER" id="PTHR11960:SF66">
    <property type="entry name" value="EUKARYOTIC TRANSLATION INITIATION FACTOR 4E TYPE 3"/>
    <property type="match status" value="1"/>
</dbReference>
<proteinExistence type="inferred from homology"/>
<accession>A0AAW2I6S6</accession>
<dbReference type="Pfam" id="PF01652">
    <property type="entry name" value="IF4E"/>
    <property type="match status" value="1"/>
</dbReference>
<keyword evidence="2" id="KW-0810">Translation regulation</keyword>
<dbReference type="GO" id="GO:0006417">
    <property type="term" value="P:regulation of translation"/>
    <property type="evidence" value="ECO:0007669"/>
    <property type="project" value="UniProtKB-KW"/>
</dbReference>
<dbReference type="GO" id="GO:0000340">
    <property type="term" value="F:RNA 7-methylguanosine cap binding"/>
    <property type="evidence" value="ECO:0007669"/>
    <property type="project" value="TreeGrafter"/>
</dbReference>
<evidence type="ECO:0000256" key="4">
    <source>
        <dbReference type="ARBA" id="ARBA00022917"/>
    </source>
</evidence>
<sequence>MASPIDIPSSDTSFLSKSPILSYGKLSVVKSEESTGVPLQTPWTLWLDKTVRGCSASEYESGLQKIYTFSTIQGFWAVYNNVPDVKDIQTRCSYHLMRDERRPVWEESYNKSGGAWRFRCSKQDTSKVWRELVLAAIGEQFSESLDPDDEVCGLTVSVKEKFDIVQLWNINAQLEQKATVIYKVFRLLPDVDFAEPLYKREFS</sequence>
<name>A0AAW2I6S6_9NEOP</name>
<dbReference type="EMBL" id="JARGDH010000002">
    <property type="protein sequence ID" value="KAL0277817.1"/>
    <property type="molecule type" value="Genomic_DNA"/>
</dbReference>
<keyword evidence="1 5" id="KW-0396">Initiation factor</keyword>